<dbReference type="SUPFAM" id="SSF161111">
    <property type="entry name" value="Cation efflux protein transmembrane domain-like"/>
    <property type="match status" value="1"/>
</dbReference>
<gene>
    <name evidence="11" type="ORF">ELX58_01175</name>
</gene>
<keyword evidence="4 8" id="KW-0812">Transmembrane</keyword>
<dbReference type="InterPro" id="IPR036837">
    <property type="entry name" value="Cation_efflux_CTD_sf"/>
</dbReference>
<dbReference type="Proteomes" id="UP000294321">
    <property type="component" value="Chromosome"/>
</dbReference>
<feature type="transmembrane region" description="Helical" evidence="8">
    <location>
        <begin position="166"/>
        <end position="183"/>
    </location>
</feature>
<dbReference type="InterPro" id="IPR050681">
    <property type="entry name" value="CDF/SLC30A"/>
</dbReference>
<dbReference type="OrthoDB" id="9809646at2"/>
<keyword evidence="6" id="KW-0406">Ion transport</keyword>
<proteinExistence type="inferred from homology"/>
<feature type="domain" description="Cation efflux protein cytoplasmic" evidence="10">
    <location>
        <begin position="201"/>
        <end position="275"/>
    </location>
</feature>
<comment type="subcellular location">
    <subcellularLocation>
        <location evidence="1">Membrane</location>
        <topology evidence="1">Multi-pass membrane protein</topology>
    </subcellularLocation>
</comment>
<feature type="domain" description="Cation efflux protein transmembrane" evidence="9">
    <location>
        <begin position="9"/>
        <end position="197"/>
    </location>
</feature>
<evidence type="ECO:0000259" key="10">
    <source>
        <dbReference type="Pfam" id="PF16916"/>
    </source>
</evidence>
<organism evidence="11 12">
    <name type="scientific">Acetilactobacillus jinshanensis</name>
    <dbReference type="NCBI Taxonomy" id="1720083"/>
    <lineage>
        <taxon>Bacteria</taxon>
        <taxon>Bacillati</taxon>
        <taxon>Bacillota</taxon>
        <taxon>Bacilli</taxon>
        <taxon>Lactobacillales</taxon>
        <taxon>Lactobacillaceae</taxon>
        <taxon>Acetilactobacillus</taxon>
    </lineage>
</organism>
<dbReference type="SUPFAM" id="SSF160240">
    <property type="entry name" value="Cation efflux protein cytoplasmic domain-like"/>
    <property type="match status" value="1"/>
</dbReference>
<feature type="transmembrane region" description="Helical" evidence="8">
    <location>
        <begin position="139"/>
        <end position="160"/>
    </location>
</feature>
<evidence type="ECO:0000313" key="11">
    <source>
        <dbReference type="EMBL" id="QBP18989.1"/>
    </source>
</evidence>
<evidence type="ECO:0000256" key="4">
    <source>
        <dbReference type="ARBA" id="ARBA00022692"/>
    </source>
</evidence>
<evidence type="ECO:0000256" key="7">
    <source>
        <dbReference type="ARBA" id="ARBA00023136"/>
    </source>
</evidence>
<reference evidence="12" key="1">
    <citation type="submission" date="2018-12" db="EMBL/GenBank/DDBJ databases">
        <title>A new species of lactobacillus.</title>
        <authorList>
            <person name="Jian Y."/>
            <person name="Xin L."/>
            <person name="Hong Z.J."/>
            <person name="Ming L.Z."/>
            <person name="Hong X.Z."/>
        </authorList>
    </citation>
    <scope>NUCLEOTIDE SEQUENCE [LARGE SCALE GENOMIC DNA]</scope>
    <source>
        <strain evidence="12">HSLZ-75</strain>
    </source>
</reference>
<dbReference type="PANTHER" id="PTHR11562">
    <property type="entry name" value="CATION EFFLUX PROTEIN/ ZINC TRANSPORTER"/>
    <property type="match status" value="1"/>
</dbReference>
<evidence type="ECO:0000259" key="9">
    <source>
        <dbReference type="Pfam" id="PF01545"/>
    </source>
</evidence>
<feature type="transmembrane region" description="Helical" evidence="8">
    <location>
        <begin position="7"/>
        <end position="30"/>
    </location>
</feature>
<protein>
    <submittedName>
        <fullName evidence="11">Cation transporter</fullName>
    </submittedName>
</protein>
<name>A0A4V1ALW2_9LACO</name>
<feature type="transmembrane region" description="Helical" evidence="8">
    <location>
        <begin position="108"/>
        <end position="127"/>
    </location>
</feature>
<dbReference type="InterPro" id="IPR058533">
    <property type="entry name" value="Cation_efflux_TM"/>
</dbReference>
<evidence type="ECO:0000313" key="12">
    <source>
        <dbReference type="Proteomes" id="UP000294321"/>
    </source>
</evidence>
<dbReference type="InterPro" id="IPR027470">
    <property type="entry name" value="Cation_efflux_CTD"/>
</dbReference>
<dbReference type="InterPro" id="IPR002524">
    <property type="entry name" value="Cation_efflux"/>
</dbReference>
<evidence type="ECO:0000256" key="6">
    <source>
        <dbReference type="ARBA" id="ARBA00023065"/>
    </source>
</evidence>
<evidence type="ECO:0000256" key="8">
    <source>
        <dbReference type="SAM" id="Phobius"/>
    </source>
</evidence>
<comment type="similarity">
    <text evidence="2">Belongs to the cation diffusion facilitator (CDF) transporter (TC 2.A.4) family. SLC30A subfamily.</text>
</comment>
<dbReference type="AlphaFoldDB" id="A0A4V1ALW2"/>
<keyword evidence="5 8" id="KW-1133">Transmembrane helix</keyword>
<dbReference type="InterPro" id="IPR027469">
    <property type="entry name" value="Cation_efflux_TMD_sf"/>
</dbReference>
<dbReference type="NCBIfam" id="TIGR01297">
    <property type="entry name" value="CDF"/>
    <property type="match status" value="1"/>
</dbReference>
<keyword evidence="12" id="KW-1185">Reference proteome</keyword>
<evidence type="ECO:0000256" key="2">
    <source>
        <dbReference type="ARBA" id="ARBA00008873"/>
    </source>
</evidence>
<dbReference type="Pfam" id="PF01545">
    <property type="entry name" value="Cation_efflux"/>
    <property type="match status" value="1"/>
</dbReference>
<dbReference type="EMBL" id="CP034726">
    <property type="protein sequence ID" value="QBP18989.1"/>
    <property type="molecule type" value="Genomic_DNA"/>
</dbReference>
<dbReference type="PANTHER" id="PTHR11562:SF17">
    <property type="entry name" value="RE54080P-RELATED"/>
    <property type="match status" value="1"/>
</dbReference>
<keyword evidence="7 8" id="KW-0472">Membrane</keyword>
<evidence type="ECO:0000256" key="3">
    <source>
        <dbReference type="ARBA" id="ARBA00022448"/>
    </source>
</evidence>
<dbReference type="GO" id="GO:0005886">
    <property type="term" value="C:plasma membrane"/>
    <property type="evidence" value="ECO:0007669"/>
    <property type="project" value="TreeGrafter"/>
</dbReference>
<evidence type="ECO:0000256" key="5">
    <source>
        <dbReference type="ARBA" id="ARBA00022989"/>
    </source>
</evidence>
<dbReference type="Gene3D" id="1.20.1510.10">
    <property type="entry name" value="Cation efflux protein transmembrane domain"/>
    <property type="match status" value="1"/>
</dbReference>
<accession>A0A4V1ALW2</accession>
<keyword evidence="3" id="KW-0813">Transport</keyword>
<dbReference type="KEGG" id="lji:ELX58_01175"/>
<feature type="transmembrane region" description="Helical" evidence="8">
    <location>
        <begin position="73"/>
        <end position="96"/>
    </location>
</feature>
<dbReference type="GO" id="GO:0005385">
    <property type="term" value="F:zinc ion transmembrane transporter activity"/>
    <property type="evidence" value="ECO:0007669"/>
    <property type="project" value="TreeGrafter"/>
</dbReference>
<dbReference type="RefSeq" id="WP_133442546.1">
    <property type="nucleotide sequence ID" value="NZ_CP034726.1"/>
</dbReference>
<sequence length="295" mass="32763">MSGARFLFVTILNIVITVVEFAGGALAGSLSLVSDGFHNLGDSASVVLSYYAHRISSRPQTKHETFGYKRAQIISAFVNSAFLMIISAVLIVEAASRLFHPEHTNGELMFLVAIVGTIANLVSAVILNHGAKHNLNIKATYLHLLSDTLSSVGIIIGGILIQLYGWFIVDPIVTIGVALYIMAETWPIIKKTIVILMQGAPDIDSEAIQHDLMQLPEVTGVHHVHIWLIDENSIIFSAHINMRDMTISEAEKTYHPIYELLHKKYHIDHVTLQAEVNRGKQENFYNYSNGHYHDV</sequence>
<evidence type="ECO:0000256" key="1">
    <source>
        <dbReference type="ARBA" id="ARBA00004141"/>
    </source>
</evidence>
<dbReference type="Pfam" id="PF16916">
    <property type="entry name" value="ZT_dimer"/>
    <property type="match status" value="1"/>
</dbReference>